<dbReference type="PANTHER" id="PTHR32246:SF143">
    <property type="entry name" value="CALCIUM-DEPENDENT LIPID-BINDING (CALB DOMAIN) FAMILY PROTEIN"/>
    <property type="match status" value="1"/>
</dbReference>
<dbReference type="SUPFAM" id="SSF49562">
    <property type="entry name" value="C2 domain (Calcium/lipid-binding domain, CaLB)"/>
    <property type="match status" value="1"/>
</dbReference>
<name>A0ABR2LPL2_9ASPA</name>
<evidence type="ECO:0000313" key="4">
    <source>
        <dbReference type="Proteomes" id="UP001412067"/>
    </source>
</evidence>
<protein>
    <recommendedName>
        <fullName evidence="2">C2 domain-containing protein</fullName>
    </recommendedName>
</protein>
<dbReference type="EMBL" id="JBBWWR010000017">
    <property type="protein sequence ID" value="KAK8946221.1"/>
    <property type="molecule type" value="Genomic_DNA"/>
</dbReference>
<evidence type="ECO:0000259" key="2">
    <source>
        <dbReference type="PROSITE" id="PS50004"/>
    </source>
</evidence>
<dbReference type="InterPro" id="IPR035892">
    <property type="entry name" value="C2_domain_sf"/>
</dbReference>
<dbReference type="Proteomes" id="UP001412067">
    <property type="component" value="Unassembled WGS sequence"/>
</dbReference>
<gene>
    <name evidence="3" type="ORF">KSP40_PGU012509</name>
</gene>
<sequence>MSAMTHGGHVAGMDPGQHLHHRHHHLLQPPPPPPLPAPFHLLEITIISAQDLNSTCGRTRAYAQAWVDPNYKLETQIDRIGRTNPSWNDKFIFRVDDDYLRSDTAALTVVIKRASQVGRIRPDPIIGTARLIVSTVNPSPEIQLVALQVRRPKSLRPQGILNLGVALRSDFEAAREMVVDRTVSSRERWEKSGEVRRWVVEKEREALQLKLEKWRSEISPAVVDPHQTIPAPEKKWERSKVGGRLFGCFSSHNTRWD</sequence>
<dbReference type="CDD" id="cd04051">
    <property type="entry name" value="C2_SRC2_like"/>
    <property type="match status" value="1"/>
</dbReference>
<dbReference type="Pfam" id="PF00168">
    <property type="entry name" value="C2"/>
    <property type="match status" value="1"/>
</dbReference>
<keyword evidence="4" id="KW-1185">Reference proteome</keyword>
<dbReference type="PANTHER" id="PTHR32246">
    <property type="entry name" value="INGRESSION PROTEIN FIC1"/>
    <property type="match status" value="1"/>
</dbReference>
<accession>A0ABR2LPL2</accession>
<organism evidence="3 4">
    <name type="scientific">Platanthera guangdongensis</name>
    <dbReference type="NCBI Taxonomy" id="2320717"/>
    <lineage>
        <taxon>Eukaryota</taxon>
        <taxon>Viridiplantae</taxon>
        <taxon>Streptophyta</taxon>
        <taxon>Embryophyta</taxon>
        <taxon>Tracheophyta</taxon>
        <taxon>Spermatophyta</taxon>
        <taxon>Magnoliopsida</taxon>
        <taxon>Liliopsida</taxon>
        <taxon>Asparagales</taxon>
        <taxon>Orchidaceae</taxon>
        <taxon>Orchidoideae</taxon>
        <taxon>Orchideae</taxon>
        <taxon>Orchidinae</taxon>
        <taxon>Platanthera</taxon>
    </lineage>
</organism>
<proteinExistence type="predicted"/>
<feature type="domain" description="C2" evidence="2">
    <location>
        <begin position="22"/>
        <end position="146"/>
    </location>
</feature>
<dbReference type="PROSITE" id="PS50004">
    <property type="entry name" value="C2"/>
    <property type="match status" value="1"/>
</dbReference>
<evidence type="ECO:0000256" key="1">
    <source>
        <dbReference type="SAM" id="MobiDB-lite"/>
    </source>
</evidence>
<comment type="caution">
    <text evidence="3">The sequence shown here is derived from an EMBL/GenBank/DDBJ whole genome shotgun (WGS) entry which is preliminary data.</text>
</comment>
<dbReference type="SMART" id="SM00239">
    <property type="entry name" value="C2"/>
    <property type="match status" value="1"/>
</dbReference>
<dbReference type="Gene3D" id="2.60.40.150">
    <property type="entry name" value="C2 domain"/>
    <property type="match status" value="1"/>
</dbReference>
<dbReference type="InterPro" id="IPR000008">
    <property type="entry name" value="C2_dom"/>
</dbReference>
<evidence type="ECO:0000313" key="3">
    <source>
        <dbReference type="EMBL" id="KAK8946221.1"/>
    </source>
</evidence>
<feature type="region of interest" description="Disordered" evidence="1">
    <location>
        <begin position="1"/>
        <end position="34"/>
    </location>
</feature>
<dbReference type="InterPro" id="IPR044750">
    <property type="entry name" value="C2_SRC2/BAP"/>
</dbReference>
<reference evidence="3 4" key="1">
    <citation type="journal article" date="2022" name="Nat. Plants">
        <title>Genomes of leafy and leafless Platanthera orchids illuminate the evolution of mycoheterotrophy.</title>
        <authorList>
            <person name="Li M.H."/>
            <person name="Liu K.W."/>
            <person name="Li Z."/>
            <person name="Lu H.C."/>
            <person name="Ye Q.L."/>
            <person name="Zhang D."/>
            <person name="Wang J.Y."/>
            <person name="Li Y.F."/>
            <person name="Zhong Z.M."/>
            <person name="Liu X."/>
            <person name="Yu X."/>
            <person name="Liu D.K."/>
            <person name="Tu X.D."/>
            <person name="Liu B."/>
            <person name="Hao Y."/>
            <person name="Liao X.Y."/>
            <person name="Jiang Y.T."/>
            <person name="Sun W.H."/>
            <person name="Chen J."/>
            <person name="Chen Y.Q."/>
            <person name="Ai Y."/>
            <person name="Zhai J.W."/>
            <person name="Wu S.S."/>
            <person name="Zhou Z."/>
            <person name="Hsiao Y.Y."/>
            <person name="Wu W.L."/>
            <person name="Chen Y.Y."/>
            <person name="Lin Y.F."/>
            <person name="Hsu J.L."/>
            <person name="Li C.Y."/>
            <person name="Wang Z.W."/>
            <person name="Zhao X."/>
            <person name="Zhong W.Y."/>
            <person name="Ma X.K."/>
            <person name="Ma L."/>
            <person name="Huang J."/>
            <person name="Chen G.Z."/>
            <person name="Huang M.Z."/>
            <person name="Huang L."/>
            <person name="Peng D.H."/>
            <person name="Luo Y.B."/>
            <person name="Zou S.Q."/>
            <person name="Chen S.P."/>
            <person name="Lan S."/>
            <person name="Tsai W.C."/>
            <person name="Van de Peer Y."/>
            <person name="Liu Z.J."/>
        </authorList>
    </citation>
    <scope>NUCLEOTIDE SEQUENCE [LARGE SCALE GENOMIC DNA]</scope>
    <source>
        <strain evidence="3">Lor288</strain>
    </source>
</reference>